<sequence length="517" mass="55631">MSKIATDFGIDSALKILGINNINDGTSTGSDRFSNGEIIESYSPVDGALIGKVKATTKEDYNKVMQAATSAFEIWRSMPAPQRGDIVRQFGDKLREKKEALGKLVSYEMGKSYQEGLGEVQEMIDICDFAVGLSRQLHGLTMHSERPGHRMYEQYHPLGVVGIISAFNFPVAVWSWNTALAWVCGDVCVWKPSEKVPLCGVACQNIAAEVFAKNKLPEGISCLINGDYKVGEFMTKDTRIPLISATGSTRMGKIVAKEVAGRLGKSLLELGGNNAIIVTPDADIKMTVIGAVFGAVGTAGQRCTSTRRLIIHESIYDKVKNAVVDAYKQLRIGNPLDENNHVGPLIDTDAVNMYKNALKNVVEEGGTIIVEGGVLSGEGFESGCYVKPAIAEAKPEFKIVQHETFAPVLYLLKYSGGIENAIAIQNNVAQGLSSAIMTNNLREAEHFLSVAGSDCGIANVNIGTSGAEIGGAFGGEKDTGGGRESGSDAWKIYMRRQTNTINYTTELPLAQGIKFDL</sequence>
<name>A0A362X4E0_9FLAO</name>
<protein>
    <recommendedName>
        <fullName evidence="5">aldehyde dehydrogenase (NAD(+))</fullName>
        <ecNumber evidence="5">1.2.1.3</ecNumber>
    </recommendedName>
</protein>
<comment type="subunit">
    <text evidence="2">Homotetramer.</text>
</comment>
<dbReference type="InterPro" id="IPR029510">
    <property type="entry name" value="Ald_DH_CS_GLU"/>
</dbReference>
<proteinExistence type="inferred from homology"/>
<dbReference type="InterPro" id="IPR015590">
    <property type="entry name" value="Aldehyde_DH_dom"/>
</dbReference>
<evidence type="ECO:0000256" key="7">
    <source>
        <dbReference type="RuleBase" id="RU003345"/>
    </source>
</evidence>
<evidence type="ECO:0000256" key="5">
    <source>
        <dbReference type="ARBA" id="ARBA00024226"/>
    </source>
</evidence>
<comment type="caution">
    <text evidence="9">The sequence shown here is derived from an EMBL/GenBank/DDBJ whole genome shotgun (WGS) entry which is preliminary data.</text>
</comment>
<evidence type="ECO:0000313" key="9">
    <source>
        <dbReference type="EMBL" id="PQV49449.1"/>
    </source>
</evidence>
<dbReference type="CDD" id="cd07130">
    <property type="entry name" value="ALDH_F7_AASADH"/>
    <property type="match status" value="1"/>
</dbReference>
<keyword evidence="3 7" id="KW-0560">Oxidoreductase</keyword>
<dbReference type="PANTHER" id="PTHR43521">
    <property type="entry name" value="ALPHA-AMINOADIPIC SEMIALDEHYDE DEHYDROGENASE"/>
    <property type="match status" value="1"/>
</dbReference>
<dbReference type="Gene3D" id="3.40.309.10">
    <property type="entry name" value="Aldehyde Dehydrogenase, Chain A, domain 2"/>
    <property type="match status" value="1"/>
</dbReference>
<dbReference type="InterPro" id="IPR044638">
    <property type="entry name" value="ALDH7A1-like"/>
</dbReference>
<comment type="similarity">
    <text evidence="1 7">Belongs to the aldehyde dehydrogenase family.</text>
</comment>
<dbReference type="GO" id="GO:0004029">
    <property type="term" value="F:aldehyde dehydrogenase (NAD+) activity"/>
    <property type="evidence" value="ECO:0007669"/>
    <property type="project" value="UniProtKB-EC"/>
</dbReference>
<dbReference type="InterPro" id="IPR016161">
    <property type="entry name" value="Ald_DH/histidinol_DH"/>
</dbReference>
<evidence type="ECO:0000259" key="8">
    <source>
        <dbReference type="Pfam" id="PF00171"/>
    </source>
</evidence>
<dbReference type="InterPro" id="IPR016163">
    <property type="entry name" value="Ald_DH_C"/>
</dbReference>
<dbReference type="PROSITE" id="PS00687">
    <property type="entry name" value="ALDEHYDE_DEHYDR_GLU"/>
    <property type="match status" value="1"/>
</dbReference>
<evidence type="ECO:0000256" key="6">
    <source>
        <dbReference type="PROSITE-ProRule" id="PRU10007"/>
    </source>
</evidence>
<dbReference type="Pfam" id="PF00171">
    <property type="entry name" value="Aldedh"/>
    <property type="match status" value="1"/>
</dbReference>
<dbReference type="EC" id="1.2.1.3" evidence="5"/>
<dbReference type="InterPro" id="IPR016162">
    <property type="entry name" value="Ald_DH_N"/>
</dbReference>
<dbReference type="Gene3D" id="3.40.605.10">
    <property type="entry name" value="Aldehyde Dehydrogenase, Chain A, domain 1"/>
    <property type="match status" value="1"/>
</dbReference>
<dbReference type="FunFam" id="3.40.309.10:FF:000018">
    <property type="entry name" value="Alpha-aminoadipic semialdehyde dehydrogenase"/>
    <property type="match status" value="1"/>
</dbReference>
<evidence type="ECO:0000256" key="2">
    <source>
        <dbReference type="ARBA" id="ARBA00011881"/>
    </source>
</evidence>
<evidence type="ECO:0000256" key="1">
    <source>
        <dbReference type="ARBA" id="ARBA00009986"/>
    </source>
</evidence>
<keyword evidence="4" id="KW-0520">NAD</keyword>
<reference evidence="9 10" key="1">
    <citation type="submission" date="2018-02" db="EMBL/GenBank/DDBJ databases">
        <title>Genomic Encyclopedia of Archaeal and Bacterial Type Strains, Phase II (KMG-II): from individual species to whole genera.</title>
        <authorList>
            <person name="Goeker M."/>
        </authorList>
    </citation>
    <scope>NUCLEOTIDE SEQUENCE [LARGE SCALE GENOMIC DNA]</scope>
    <source>
        <strain evidence="9 10">DSM 21165</strain>
    </source>
</reference>
<dbReference type="AlphaFoldDB" id="A0A362X4E0"/>
<dbReference type="RefSeq" id="WP_105473211.1">
    <property type="nucleotide sequence ID" value="NZ_PVEO01000003.1"/>
</dbReference>
<evidence type="ECO:0000313" key="10">
    <source>
        <dbReference type="Proteomes" id="UP000251545"/>
    </source>
</evidence>
<accession>A0A362X4E0</accession>
<dbReference type="PANTHER" id="PTHR43521:SF1">
    <property type="entry name" value="ALPHA-AMINOADIPIC SEMIALDEHYDE DEHYDROGENASE"/>
    <property type="match status" value="1"/>
</dbReference>
<gene>
    <name evidence="9" type="ORF">CLV33_10380</name>
</gene>
<feature type="domain" description="Aldehyde dehydrogenase" evidence="8">
    <location>
        <begin position="36"/>
        <end position="498"/>
    </location>
</feature>
<organism evidence="9 10">
    <name type="scientific">Jejuia pallidilutea</name>
    <dbReference type="NCBI Taxonomy" id="504487"/>
    <lineage>
        <taxon>Bacteria</taxon>
        <taxon>Pseudomonadati</taxon>
        <taxon>Bacteroidota</taxon>
        <taxon>Flavobacteriia</taxon>
        <taxon>Flavobacteriales</taxon>
        <taxon>Flavobacteriaceae</taxon>
        <taxon>Jejuia</taxon>
    </lineage>
</organism>
<dbReference type="EMBL" id="PVEO01000003">
    <property type="protein sequence ID" value="PQV49449.1"/>
    <property type="molecule type" value="Genomic_DNA"/>
</dbReference>
<dbReference type="SUPFAM" id="SSF53720">
    <property type="entry name" value="ALDH-like"/>
    <property type="match status" value="1"/>
</dbReference>
<feature type="active site" evidence="6">
    <location>
        <position position="269"/>
    </location>
</feature>
<dbReference type="Proteomes" id="UP000251545">
    <property type="component" value="Unassembled WGS sequence"/>
</dbReference>
<evidence type="ECO:0000256" key="3">
    <source>
        <dbReference type="ARBA" id="ARBA00023002"/>
    </source>
</evidence>
<evidence type="ECO:0000256" key="4">
    <source>
        <dbReference type="ARBA" id="ARBA00023027"/>
    </source>
</evidence>